<dbReference type="Proteomes" id="UP000274504">
    <property type="component" value="Unassembled WGS sequence"/>
</dbReference>
<dbReference type="PANTHER" id="PTHR37984">
    <property type="entry name" value="PROTEIN CBG26694"/>
    <property type="match status" value="1"/>
</dbReference>
<gene>
    <name evidence="1" type="ORF">HDID_LOCUS7262</name>
</gene>
<evidence type="ECO:0000313" key="3">
    <source>
        <dbReference type="WBParaSite" id="HDID_0000726401-mRNA-1"/>
    </source>
</evidence>
<organism evidence="3">
    <name type="scientific">Hymenolepis diminuta</name>
    <name type="common">Rat tapeworm</name>
    <dbReference type="NCBI Taxonomy" id="6216"/>
    <lineage>
        <taxon>Eukaryota</taxon>
        <taxon>Metazoa</taxon>
        <taxon>Spiralia</taxon>
        <taxon>Lophotrochozoa</taxon>
        <taxon>Platyhelminthes</taxon>
        <taxon>Cestoda</taxon>
        <taxon>Eucestoda</taxon>
        <taxon>Cyclophyllidea</taxon>
        <taxon>Hymenolepididae</taxon>
        <taxon>Hymenolepis</taxon>
    </lineage>
</organism>
<dbReference type="InterPro" id="IPR043128">
    <property type="entry name" value="Rev_trsase/Diguanyl_cyclase"/>
</dbReference>
<dbReference type="OrthoDB" id="6118485at2759"/>
<dbReference type="Gene3D" id="3.30.70.270">
    <property type="match status" value="2"/>
</dbReference>
<dbReference type="AlphaFoldDB" id="A0A0R3SQC2"/>
<evidence type="ECO:0000313" key="2">
    <source>
        <dbReference type="Proteomes" id="UP000274504"/>
    </source>
</evidence>
<dbReference type="WBParaSite" id="HDID_0000726401-mRNA-1">
    <property type="protein sequence ID" value="HDID_0000726401-mRNA-1"/>
    <property type="gene ID" value="HDID_0000726401"/>
</dbReference>
<dbReference type="EMBL" id="UYSG01010920">
    <property type="protein sequence ID" value="VDL59580.1"/>
    <property type="molecule type" value="Genomic_DNA"/>
</dbReference>
<accession>A0A0R3SQC2</accession>
<reference evidence="3" key="1">
    <citation type="submission" date="2017-02" db="UniProtKB">
        <authorList>
            <consortium name="WormBaseParasite"/>
        </authorList>
    </citation>
    <scope>IDENTIFICATION</scope>
</reference>
<reference evidence="1 2" key="2">
    <citation type="submission" date="2018-11" db="EMBL/GenBank/DDBJ databases">
        <authorList>
            <consortium name="Pathogen Informatics"/>
        </authorList>
    </citation>
    <scope>NUCLEOTIDE SEQUENCE [LARGE SCALE GENOMIC DNA]</scope>
</reference>
<proteinExistence type="predicted"/>
<sequence length="132" mass="15538">MILSGTDTYSDDVIFLGHSQQELRERVIALLQRIPERGVRLRAEKCTFLVPSFKYLRCIFDENGRRPDKYRNATAYGHYHTSFFPTFPHNIRAPLNELLKKAKLNWTSKCEKAFTKLKDNSDMLLSHYNRNL</sequence>
<dbReference type="PANTHER" id="PTHR37984:SF5">
    <property type="entry name" value="PROTEIN NYNRIN-LIKE"/>
    <property type="match status" value="1"/>
</dbReference>
<dbReference type="InterPro" id="IPR050951">
    <property type="entry name" value="Retrovirus_Pol_polyprotein"/>
</dbReference>
<dbReference type="SUPFAM" id="SSF56672">
    <property type="entry name" value="DNA/RNA polymerases"/>
    <property type="match status" value="1"/>
</dbReference>
<dbReference type="STRING" id="6216.A0A0R3SQC2"/>
<dbReference type="InterPro" id="IPR043502">
    <property type="entry name" value="DNA/RNA_pol_sf"/>
</dbReference>
<name>A0A0R3SQC2_HYMDI</name>
<evidence type="ECO:0000313" key="1">
    <source>
        <dbReference type="EMBL" id="VDL59580.1"/>
    </source>
</evidence>
<protein>
    <submittedName>
        <fullName evidence="3">Reverse transcriptase domain-containing protein</fullName>
    </submittedName>
</protein>